<evidence type="ECO:0000256" key="1">
    <source>
        <dbReference type="ARBA" id="ARBA00022737"/>
    </source>
</evidence>
<sequence length="390" mass="45393">MNQWRSIIARLKEILETDILGKLKVSFDGLELFEQDLFLDITCFFRWEKKETAMEILDACGFHPVIGIEVLRQKALITISEDGRFDMHDLVQEMGHYIVRGEHPNNPEKHSRIWKNEDVLRICAMDAMMVSDKIEAIKMDFWIQRAEEQEQNLHSVAANMKNLRYMDWRYEPAKLLFNDLPLRALCCLILCEGLQKKLWEGCKFLPSLKILKLFQMYNLIMAPDFNRLPNLERFILYECKSLQEIDPSIRYLKKLVCLSIEGYPSLEMFPPIWGIEKLETLSFAKHRKFLGFPEIQQQKMENSTHLDLDNSGNEVASNIESYSNYFVICWRCGCNNLPGVECCVQEPGLCSNIRLGFSRNLQELCLLRKLDLSMCHLGDEDIGSDVLGCV</sequence>
<dbReference type="Gene3D" id="3.80.10.10">
    <property type="entry name" value="Ribonuclease Inhibitor"/>
    <property type="match status" value="1"/>
</dbReference>
<dbReference type="InterPro" id="IPR036390">
    <property type="entry name" value="WH_DNA-bd_sf"/>
</dbReference>
<protein>
    <recommendedName>
        <fullName evidence="2">Disease resistance protein Roq1-like winged-helix domain-containing protein</fullName>
    </recommendedName>
</protein>
<comment type="caution">
    <text evidence="3">The sequence shown here is derived from an EMBL/GenBank/DDBJ whole genome shotgun (WGS) entry which is preliminary data.</text>
</comment>
<dbReference type="GO" id="GO:0006952">
    <property type="term" value="P:defense response"/>
    <property type="evidence" value="ECO:0007669"/>
    <property type="project" value="InterPro"/>
</dbReference>
<dbReference type="InterPro" id="IPR058192">
    <property type="entry name" value="WHD_ROQ1-like"/>
</dbReference>
<reference evidence="3 4" key="1">
    <citation type="journal article" date="2017" name="Nat. Commun.">
        <title>Genome assembly with in vitro proximity ligation data and whole-genome triplication in lettuce.</title>
        <authorList>
            <person name="Reyes-Chin-Wo S."/>
            <person name="Wang Z."/>
            <person name="Yang X."/>
            <person name="Kozik A."/>
            <person name="Arikit S."/>
            <person name="Song C."/>
            <person name="Xia L."/>
            <person name="Froenicke L."/>
            <person name="Lavelle D.O."/>
            <person name="Truco M.J."/>
            <person name="Xia R."/>
            <person name="Zhu S."/>
            <person name="Xu C."/>
            <person name="Xu H."/>
            <person name="Xu X."/>
            <person name="Cox K."/>
            <person name="Korf I."/>
            <person name="Meyers B.C."/>
            <person name="Michelmore R.W."/>
        </authorList>
    </citation>
    <scope>NUCLEOTIDE SEQUENCE [LARGE SCALE GENOMIC DNA]</scope>
    <source>
        <strain evidence="4">cv. Salinas</strain>
        <tissue evidence="3">Seedlings</tissue>
    </source>
</reference>
<dbReference type="InterPro" id="IPR032675">
    <property type="entry name" value="LRR_dom_sf"/>
</dbReference>
<dbReference type="PANTHER" id="PTHR11017">
    <property type="entry name" value="LEUCINE-RICH REPEAT-CONTAINING PROTEIN"/>
    <property type="match status" value="1"/>
</dbReference>
<gene>
    <name evidence="3" type="ORF">LSAT_V11C800408820</name>
</gene>
<proteinExistence type="predicted"/>
<dbReference type="InterPro" id="IPR044974">
    <property type="entry name" value="Disease_R_plants"/>
</dbReference>
<dbReference type="SUPFAM" id="SSF46785">
    <property type="entry name" value="Winged helix' DNA-binding domain"/>
    <property type="match status" value="1"/>
</dbReference>
<dbReference type="PANTHER" id="PTHR11017:SF340">
    <property type="entry name" value="NB-ARC-RELATED"/>
    <property type="match status" value="1"/>
</dbReference>
<accession>A0A9R1X070</accession>
<keyword evidence="4" id="KW-1185">Reference proteome</keyword>
<dbReference type="Proteomes" id="UP000235145">
    <property type="component" value="Unassembled WGS sequence"/>
</dbReference>
<dbReference type="AlphaFoldDB" id="A0A9R1X070"/>
<evidence type="ECO:0000313" key="4">
    <source>
        <dbReference type="Proteomes" id="UP000235145"/>
    </source>
</evidence>
<dbReference type="EMBL" id="NBSK02000008">
    <property type="protein sequence ID" value="KAJ0193444.1"/>
    <property type="molecule type" value="Genomic_DNA"/>
</dbReference>
<dbReference type="Pfam" id="PF23282">
    <property type="entry name" value="WHD_ROQ1"/>
    <property type="match status" value="1"/>
</dbReference>
<keyword evidence="1" id="KW-0677">Repeat</keyword>
<evidence type="ECO:0000313" key="3">
    <source>
        <dbReference type="EMBL" id="KAJ0193444.1"/>
    </source>
</evidence>
<evidence type="ECO:0000259" key="2">
    <source>
        <dbReference type="Pfam" id="PF23282"/>
    </source>
</evidence>
<feature type="domain" description="Disease resistance protein Roq1-like winged-helix" evidence="2">
    <location>
        <begin position="34"/>
        <end position="101"/>
    </location>
</feature>
<name>A0A9R1X070_LACSA</name>
<dbReference type="SUPFAM" id="SSF52058">
    <property type="entry name" value="L domain-like"/>
    <property type="match status" value="1"/>
</dbReference>
<organism evidence="3 4">
    <name type="scientific">Lactuca sativa</name>
    <name type="common">Garden lettuce</name>
    <dbReference type="NCBI Taxonomy" id="4236"/>
    <lineage>
        <taxon>Eukaryota</taxon>
        <taxon>Viridiplantae</taxon>
        <taxon>Streptophyta</taxon>
        <taxon>Embryophyta</taxon>
        <taxon>Tracheophyta</taxon>
        <taxon>Spermatophyta</taxon>
        <taxon>Magnoliopsida</taxon>
        <taxon>eudicotyledons</taxon>
        <taxon>Gunneridae</taxon>
        <taxon>Pentapetalae</taxon>
        <taxon>asterids</taxon>
        <taxon>campanulids</taxon>
        <taxon>Asterales</taxon>
        <taxon>Asteraceae</taxon>
        <taxon>Cichorioideae</taxon>
        <taxon>Cichorieae</taxon>
        <taxon>Lactucinae</taxon>
        <taxon>Lactuca</taxon>
    </lineage>
</organism>